<evidence type="ECO:0000313" key="3">
    <source>
        <dbReference type="Proteomes" id="UP001367508"/>
    </source>
</evidence>
<protein>
    <submittedName>
        <fullName evidence="2">Uncharacterized protein</fullName>
    </submittedName>
</protein>
<sequence>MPCDVYCLLNWIFTVEVTSAIASPLPPPPASFVLFGRFTGFQRLRMPDWLLYVCDSCIYAANYCICIRCLIVNGRRYASFSVAFYLHPLSFGKTRQVIQASISDLNKIAKLLLLFDLPCLPEFRLLFRVENLKGLDLLVYG</sequence>
<keyword evidence="1" id="KW-0812">Transmembrane</keyword>
<gene>
    <name evidence="2" type="ORF">VNO77_32526</name>
</gene>
<organism evidence="2 3">
    <name type="scientific">Canavalia gladiata</name>
    <name type="common">Sword bean</name>
    <name type="synonym">Dolichos gladiatus</name>
    <dbReference type="NCBI Taxonomy" id="3824"/>
    <lineage>
        <taxon>Eukaryota</taxon>
        <taxon>Viridiplantae</taxon>
        <taxon>Streptophyta</taxon>
        <taxon>Embryophyta</taxon>
        <taxon>Tracheophyta</taxon>
        <taxon>Spermatophyta</taxon>
        <taxon>Magnoliopsida</taxon>
        <taxon>eudicotyledons</taxon>
        <taxon>Gunneridae</taxon>
        <taxon>Pentapetalae</taxon>
        <taxon>rosids</taxon>
        <taxon>fabids</taxon>
        <taxon>Fabales</taxon>
        <taxon>Fabaceae</taxon>
        <taxon>Papilionoideae</taxon>
        <taxon>50 kb inversion clade</taxon>
        <taxon>NPAAA clade</taxon>
        <taxon>indigoferoid/millettioid clade</taxon>
        <taxon>Phaseoleae</taxon>
        <taxon>Canavalia</taxon>
    </lineage>
</organism>
<dbReference type="EMBL" id="JAYMYQ010000007">
    <property type="protein sequence ID" value="KAK7321669.1"/>
    <property type="molecule type" value="Genomic_DNA"/>
</dbReference>
<evidence type="ECO:0000313" key="2">
    <source>
        <dbReference type="EMBL" id="KAK7321669.1"/>
    </source>
</evidence>
<keyword evidence="3" id="KW-1185">Reference proteome</keyword>
<proteinExistence type="predicted"/>
<keyword evidence="1" id="KW-1133">Transmembrane helix</keyword>
<reference evidence="2 3" key="1">
    <citation type="submission" date="2024-01" db="EMBL/GenBank/DDBJ databases">
        <title>The genomes of 5 underutilized Papilionoideae crops provide insights into root nodulation and disease resistanc.</title>
        <authorList>
            <person name="Jiang F."/>
        </authorList>
    </citation>
    <scope>NUCLEOTIDE SEQUENCE [LARGE SCALE GENOMIC DNA]</scope>
    <source>
        <strain evidence="2">LVBAO_FW01</strain>
        <tissue evidence="2">Leaves</tissue>
    </source>
</reference>
<comment type="caution">
    <text evidence="2">The sequence shown here is derived from an EMBL/GenBank/DDBJ whole genome shotgun (WGS) entry which is preliminary data.</text>
</comment>
<dbReference type="AlphaFoldDB" id="A0AAN9KTH5"/>
<name>A0AAN9KTH5_CANGL</name>
<accession>A0AAN9KTH5</accession>
<dbReference type="Proteomes" id="UP001367508">
    <property type="component" value="Unassembled WGS sequence"/>
</dbReference>
<keyword evidence="1" id="KW-0472">Membrane</keyword>
<feature type="transmembrane region" description="Helical" evidence="1">
    <location>
        <begin position="49"/>
        <end position="71"/>
    </location>
</feature>
<evidence type="ECO:0000256" key="1">
    <source>
        <dbReference type="SAM" id="Phobius"/>
    </source>
</evidence>